<dbReference type="GO" id="GO:0005829">
    <property type="term" value="C:cytosol"/>
    <property type="evidence" value="ECO:0007669"/>
    <property type="project" value="TreeGrafter"/>
</dbReference>
<dbReference type="GO" id="GO:0016787">
    <property type="term" value="F:hydrolase activity"/>
    <property type="evidence" value="ECO:0007669"/>
    <property type="project" value="InterPro"/>
</dbReference>
<comment type="caution">
    <text evidence="2">The sequence shown here is derived from an EMBL/GenBank/DDBJ whole genome shotgun (WGS) entry which is preliminary data.</text>
</comment>
<sequence length="618" mass="68034">MAGKRLQAANAKKSLFLSAMKKTIAVIYSLAVISAVYACDDDPTHIHRRAPAIITPPSRQLDWGDINIIHTTDTHGWLLGHQKTSSPEPNYSGTFGDFSSFVSHMKDIADKKGVDLLLVDSGDLHDGTGLTDGFPPGGIDAHDSNEFFAKLPYDVLTIGNHELYVYNNTLDIYNNFIPKFNGRYLSSNANITLPGTSGTVPIGNRWAKFKTQKGRNVTALGVLFDFTGNDKGTSVQKVEDLVKEPWFLEVIKEEPALFLLAGHMPVQKDKWPVVFNAIRAVHPLTPIVILGDAHSNFLIIIHSHLGSGHSHIRDCTQLDGRSMSLQSGRYMETVGWLSAKLDDNKANKNITFTRRYLDPNRVTYEYHTNLTETDFDTSIGKSITTGLLALAKKFNLDFIYGTAPRDYTLNQDPYPSEGSALTLFIEDAVPYALALSNPRNNTPNFIIANSGSQRFDVYSGPFSKNDLLTASPYADPFFYIPSVPLSQAKQVLADLNKPSTANDLSDYGNGASPVKAADSNDTLGYVTHDSCPGDGDDTVHKALAQYNLPHYISSKPPNVSEQTPIDLVFINFIEPRVIASLNSIQKVKVYSSADAHQYSPVVLNQALGYYAIGHWNKD</sequence>
<dbReference type="InterPro" id="IPR029052">
    <property type="entry name" value="Metallo-depent_PP-like"/>
</dbReference>
<dbReference type="InterPro" id="IPR006179">
    <property type="entry name" value="5_nucleotidase/apyrase"/>
</dbReference>
<dbReference type="SUPFAM" id="SSF56300">
    <property type="entry name" value="Metallo-dependent phosphatases"/>
    <property type="match status" value="1"/>
</dbReference>
<dbReference type="EMBL" id="JAACJP010000033">
    <property type="protein sequence ID" value="KAF5375572.1"/>
    <property type="molecule type" value="Genomic_DNA"/>
</dbReference>
<evidence type="ECO:0000259" key="1">
    <source>
        <dbReference type="Pfam" id="PF21953"/>
    </source>
</evidence>
<keyword evidence="3" id="KW-1185">Reference proteome</keyword>
<evidence type="ECO:0000313" key="2">
    <source>
        <dbReference type="EMBL" id="KAF5375572.1"/>
    </source>
</evidence>
<dbReference type="InterPro" id="IPR036907">
    <property type="entry name" value="5'-Nucleotdase_C_sf"/>
</dbReference>
<reference evidence="2 3" key="1">
    <citation type="journal article" date="2020" name="ISME J.">
        <title>Uncovering the hidden diversity of litter-decomposition mechanisms in mushroom-forming fungi.</title>
        <authorList>
            <person name="Floudas D."/>
            <person name="Bentzer J."/>
            <person name="Ahren D."/>
            <person name="Johansson T."/>
            <person name="Persson P."/>
            <person name="Tunlid A."/>
        </authorList>
    </citation>
    <scope>NUCLEOTIDE SEQUENCE [LARGE SCALE GENOMIC DNA]</scope>
    <source>
        <strain evidence="2 3">CBS 661.87</strain>
    </source>
</reference>
<name>A0A8H5H2P4_9AGAR</name>
<dbReference type="PANTHER" id="PTHR11575">
    <property type="entry name" value="5'-NUCLEOTIDASE-RELATED"/>
    <property type="match status" value="1"/>
</dbReference>
<dbReference type="GO" id="GO:0005576">
    <property type="term" value="C:extracellular region"/>
    <property type="evidence" value="ECO:0007669"/>
    <property type="project" value="UniProtKB-ARBA"/>
</dbReference>
<dbReference type="Gene3D" id="3.90.780.10">
    <property type="entry name" value="5'-Nucleotidase, C-terminal domain"/>
    <property type="match status" value="2"/>
</dbReference>
<accession>A0A8H5H2P4</accession>
<gene>
    <name evidence="2" type="ORF">D9615_009216</name>
</gene>
<dbReference type="Pfam" id="PF21953">
    <property type="entry name" value="NadN_nucleosid_C"/>
    <property type="match status" value="1"/>
</dbReference>
<evidence type="ECO:0000313" key="3">
    <source>
        <dbReference type="Proteomes" id="UP000565441"/>
    </source>
</evidence>
<protein>
    <recommendedName>
        <fullName evidence="1">Putative 5'-nucleotidase C-terminal domain-containing protein</fullName>
    </recommendedName>
</protein>
<dbReference type="PIRSF" id="PIRSF017316">
    <property type="entry name" value="Pesterase_C1039"/>
    <property type="match status" value="1"/>
</dbReference>
<dbReference type="Proteomes" id="UP000565441">
    <property type="component" value="Unassembled WGS sequence"/>
</dbReference>
<dbReference type="OrthoDB" id="7722975at2759"/>
<dbReference type="FunFam" id="3.60.21.10:FF:000043">
    <property type="entry name" value="Ser/Thr protein phosphatase family"/>
    <property type="match status" value="1"/>
</dbReference>
<proteinExistence type="predicted"/>
<feature type="domain" description="Putative 5'-nucleotidase C-terminal" evidence="1">
    <location>
        <begin position="406"/>
        <end position="578"/>
    </location>
</feature>
<dbReference type="Gene3D" id="3.60.21.10">
    <property type="match status" value="1"/>
</dbReference>
<dbReference type="SUPFAM" id="SSF55816">
    <property type="entry name" value="5'-nucleotidase (syn. UDP-sugar hydrolase), C-terminal domain"/>
    <property type="match status" value="1"/>
</dbReference>
<dbReference type="PANTHER" id="PTHR11575:SF22">
    <property type="entry name" value="ADL392WP"/>
    <property type="match status" value="1"/>
</dbReference>
<dbReference type="AlphaFoldDB" id="A0A8H5H2P4"/>
<organism evidence="2 3">
    <name type="scientific">Tricholomella constricta</name>
    <dbReference type="NCBI Taxonomy" id="117010"/>
    <lineage>
        <taxon>Eukaryota</taxon>
        <taxon>Fungi</taxon>
        <taxon>Dikarya</taxon>
        <taxon>Basidiomycota</taxon>
        <taxon>Agaricomycotina</taxon>
        <taxon>Agaricomycetes</taxon>
        <taxon>Agaricomycetidae</taxon>
        <taxon>Agaricales</taxon>
        <taxon>Tricholomatineae</taxon>
        <taxon>Lyophyllaceae</taxon>
        <taxon>Tricholomella</taxon>
    </lineage>
</organism>
<dbReference type="InterPro" id="IPR014485">
    <property type="entry name" value="Pesterase_C1039"/>
</dbReference>
<dbReference type="InterPro" id="IPR053828">
    <property type="entry name" value="Nucleosidase_C"/>
</dbReference>
<dbReference type="GO" id="GO:0009166">
    <property type="term" value="P:nucleotide catabolic process"/>
    <property type="evidence" value="ECO:0007669"/>
    <property type="project" value="InterPro"/>
</dbReference>